<evidence type="ECO:0000313" key="2">
    <source>
        <dbReference type="Proteomes" id="UP001197093"/>
    </source>
</evidence>
<dbReference type="AlphaFoldDB" id="A0AAD4EVG0"/>
<keyword evidence="2" id="KW-1185">Reference proteome</keyword>
<organism evidence="1 2">
    <name type="scientific">Staphylotrichum longicolle</name>
    <dbReference type="NCBI Taxonomy" id="669026"/>
    <lineage>
        <taxon>Eukaryota</taxon>
        <taxon>Fungi</taxon>
        <taxon>Dikarya</taxon>
        <taxon>Ascomycota</taxon>
        <taxon>Pezizomycotina</taxon>
        <taxon>Sordariomycetes</taxon>
        <taxon>Sordariomycetidae</taxon>
        <taxon>Sordariales</taxon>
        <taxon>Chaetomiaceae</taxon>
        <taxon>Staphylotrichum</taxon>
    </lineage>
</organism>
<accession>A0AAD4EVG0</accession>
<comment type="caution">
    <text evidence="1">The sequence shown here is derived from an EMBL/GenBank/DDBJ whole genome shotgun (WGS) entry which is preliminary data.</text>
</comment>
<reference evidence="1" key="1">
    <citation type="submission" date="2023-02" db="EMBL/GenBank/DDBJ databases">
        <authorList>
            <person name="Palmer J.M."/>
        </authorList>
    </citation>
    <scope>NUCLEOTIDE SEQUENCE</scope>
    <source>
        <strain evidence="1">FW57</strain>
    </source>
</reference>
<evidence type="ECO:0000313" key="1">
    <source>
        <dbReference type="EMBL" id="KAG7288358.1"/>
    </source>
</evidence>
<sequence length="192" mass="20061">MGSMAEFEEVVGLIGEHWHAHGQAIIEGGVAAIAPAEQPWMAAAIGAVIHDAVQMLLSGFLDKIGDANDRTAPAFSLNPAADPAASFSGMADVADAADDANALDFQLDVDDSQSFADMTFDADMPFDSEMMFDADVPFNTSLTFAADPVLDAAMDQLLITGDQNPVPAPNLSCFDADFRWGFPTSSQGQGGG</sequence>
<gene>
    <name evidence="1" type="ORF">NEMBOFW57_007889</name>
</gene>
<name>A0AAD4EVG0_9PEZI</name>
<proteinExistence type="predicted"/>
<protein>
    <submittedName>
        <fullName evidence="1">Uncharacterized protein</fullName>
    </submittedName>
</protein>
<dbReference type="Proteomes" id="UP001197093">
    <property type="component" value="Unassembled WGS sequence"/>
</dbReference>
<dbReference type="EMBL" id="JAHCVI010000003">
    <property type="protein sequence ID" value="KAG7288358.1"/>
    <property type="molecule type" value="Genomic_DNA"/>
</dbReference>